<dbReference type="EMBL" id="BARV01008650">
    <property type="protein sequence ID" value="GAI06354.1"/>
    <property type="molecule type" value="Genomic_DNA"/>
</dbReference>
<name>X1MJ03_9ZZZZ</name>
<sequence>MNDTHPEAGVQFQNLMRAKSNEERLLMGCSMYDTAKQIVQSAIYNQRPEITPEEMR</sequence>
<reference evidence="1" key="1">
    <citation type="journal article" date="2014" name="Front. Microbiol.">
        <title>High frequency of phylogenetically diverse reductive dehalogenase-homologous genes in deep subseafloor sedimentary metagenomes.</title>
        <authorList>
            <person name="Kawai M."/>
            <person name="Futagami T."/>
            <person name="Toyoda A."/>
            <person name="Takaki Y."/>
            <person name="Nishi S."/>
            <person name="Hori S."/>
            <person name="Arai W."/>
            <person name="Tsubouchi T."/>
            <person name="Morono Y."/>
            <person name="Uchiyama I."/>
            <person name="Ito T."/>
            <person name="Fujiyama A."/>
            <person name="Inagaki F."/>
            <person name="Takami H."/>
        </authorList>
    </citation>
    <scope>NUCLEOTIDE SEQUENCE</scope>
    <source>
        <strain evidence="1">Expedition CK06-06</strain>
    </source>
</reference>
<protein>
    <submittedName>
        <fullName evidence="1">Uncharacterized protein</fullName>
    </submittedName>
</protein>
<evidence type="ECO:0000313" key="1">
    <source>
        <dbReference type="EMBL" id="GAI06354.1"/>
    </source>
</evidence>
<proteinExistence type="predicted"/>
<accession>X1MJ03</accession>
<gene>
    <name evidence="1" type="ORF">S06H3_17321</name>
</gene>
<organism evidence="1">
    <name type="scientific">marine sediment metagenome</name>
    <dbReference type="NCBI Taxonomy" id="412755"/>
    <lineage>
        <taxon>unclassified sequences</taxon>
        <taxon>metagenomes</taxon>
        <taxon>ecological metagenomes</taxon>
    </lineage>
</organism>
<dbReference type="AlphaFoldDB" id="X1MJ03"/>
<comment type="caution">
    <text evidence="1">The sequence shown here is derived from an EMBL/GenBank/DDBJ whole genome shotgun (WGS) entry which is preliminary data.</text>
</comment>
<feature type="non-terminal residue" evidence="1">
    <location>
        <position position="56"/>
    </location>
</feature>